<dbReference type="GO" id="GO:0061844">
    <property type="term" value="P:antimicrobial humoral immune response mediated by antimicrobial peptide"/>
    <property type="evidence" value="ECO:0007669"/>
    <property type="project" value="TreeGrafter"/>
</dbReference>
<proteinExistence type="inferred from homology"/>
<dbReference type="InterPro" id="IPR001811">
    <property type="entry name" value="Chemokine_IL8-like_dom"/>
</dbReference>
<evidence type="ECO:0000256" key="6">
    <source>
        <dbReference type="RuleBase" id="RU361150"/>
    </source>
</evidence>
<comment type="subcellular location">
    <subcellularLocation>
        <location evidence="6">Secreted</location>
    </subcellularLocation>
</comment>
<feature type="domain" description="Chemokine interleukin-8-like" evidence="7">
    <location>
        <begin position="27"/>
        <end position="85"/>
    </location>
</feature>
<feature type="chain" id="PRO_5043109400" description="C-C motif chemokine" evidence="6">
    <location>
        <begin position="24"/>
        <end position="88"/>
    </location>
</feature>
<name>A0AAW1CFY2_CROAD</name>
<keyword evidence="4 6" id="KW-0732">Signal</keyword>
<dbReference type="GO" id="GO:0006954">
    <property type="term" value="P:inflammatory response"/>
    <property type="evidence" value="ECO:0007669"/>
    <property type="project" value="TreeGrafter"/>
</dbReference>
<comment type="similarity">
    <text evidence="1 6">Belongs to the intercrine beta (chemokine CC) family.</text>
</comment>
<dbReference type="GO" id="GO:0030335">
    <property type="term" value="P:positive regulation of cell migration"/>
    <property type="evidence" value="ECO:0007669"/>
    <property type="project" value="TreeGrafter"/>
</dbReference>
<dbReference type="AlphaFoldDB" id="A0AAW1CFY2"/>
<evidence type="ECO:0000256" key="2">
    <source>
        <dbReference type="ARBA" id="ARBA00022500"/>
    </source>
</evidence>
<dbReference type="Proteomes" id="UP001474421">
    <property type="component" value="Unassembled WGS sequence"/>
</dbReference>
<feature type="signal peptide" evidence="6">
    <location>
        <begin position="1"/>
        <end position="23"/>
    </location>
</feature>
<gene>
    <name evidence="8" type="ORF">NXF25_003510</name>
</gene>
<dbReference type="Gene3D" id="2.40.50.40">
    <property type="match status" value="1"/>
</dbReference>
<evidence type="ECO:0000313" key="8">
    <source>
        <dbReference type="EMBL" id="KAK9412335.1"/>
    </source>
</evidence>
<keyword evidence="2 6" id="KW-0145">Chemotaxis</keyword>
<keyword evidence="6" id="KW-0964">Secreted</keyword>
<sequence length="88" mass="10072">MNSSLATLAVFLVAAMFLSQAQAQFDPRLCCFDYVTKPIPRKNLKSFERSNVRCSRQAVIFTTHLNRRICADPSAPWVQDRIKRLSPQ</sequence>
<dbReference type="CDD" id="cd00272">
    <property type="entry name" value="Chemokine_CC"/>
    <property type="match status" value="1"/>
</dbReference>
<accession>A0AAW1CFY2</accession>
<evidence type="ECO:0000256" key="1">
    <source>
        <dbReference type="ARBA" id="ARBA00010868"/>
    </source>
</evidence>
<dbReference type="PANTHER" id="PTHR12015:SF103">
    <property type="entry name" value="C-C MOTIF CHEMOKINE 4-RELATED"/>
    <property type="match status" value="1"/>
</dbReference>
<dbReference type="Pfam" id="PF00048">
    <property type="entry name" value="IL8"/>
    <property type="match status" value="1"/>
</dbReference>
<dbReference type="InterPro" id="IPR039809">
    <property type="entry name" value="Chemokine_b/g/d"/>
</dbReference>
<evidence type="ECO:0000313" key="9">
    <source>
        <dbReference type="Proteomes" id="UP001474421"/>
    </source>
</evidence>
<dbReference type="GO" id="GO:0008009">
    <property type="term" value="F:chemokine activity"/>
    <property type="evidence" value="ECO:0007669"/>
    <property type="project" value="InterPro"/>
</dbReference>
<evidence type="ECO:0000256" key="4">
    <source>
        <dbReference type="ARBA" id="ARBA00022729"/>
    </source>
</evidence>
<keyword evidence="3 6" id="KW-0202">Cytokine</keyword>
<dbReference type="InterPro" id="IPR000827">
    <property type="entry name" value="Chemokine_CC_CS"/>
</dbReference>
<dbReference type="GO" id="GO:0070098">
    <property type="term" value="P:chemokine-mediated signaling pathway"/>
    <property type="evidence" value="ECO:0007669"/>
    <property type="project" value="TreeGrafter"/>
</dbReference>
<evidence type="ECO:0000259" key="7">
    <source>
        <dbReference type="SMART" id="SM00199"/>
    </source>
</evidence>
<dbReference type="EMBL" id="JAOTOJ010000001">
    <property type="protein sequence ID" value="KAK9412335.1"/>
    <property type="molecule type" value="Genomic_DNA"/>
</dbReference>
<evidence type="ECO:0000256" key="5">
    <source>
        <dbReference type="ARBA" id="ARBA00023157"/>
    </source>
</evidence>
<dbReference type="InterPro" id="IPR036048">
    <property type="entry name" value="Interleukin_8-like_sf"/>
</dbReference>
<dbReference type="GO" id="GO:0048245">
    <property type="term" value="P:eosinophil chemotaxis"/>
    <property type="evidence" value="ECO:0007669"/>
    <property type="project" value="TreeGrafter"/>
</dbReference>
<dbReference type="FunFam" id="2.40.50.40:FF:000002">
    <property type="entry name" value="C-C motif chemokine"/>
    <property type="match status" value="1"/>
</dbReference>
<dbReference type="SUPFAM" id="SSF54117">
    <property type="entry name" value="Interleukin 8-like chemokines"/>
    <property type="match status" value="1"/>
</dbReference>
<comment type="caution">
    <text evidence="8">The sequence shown here is derived from an EMBL/GenBank/DDBJ whole genome shotgun (WGS) entry which is preliminary data.</text>
</comment>
<keyword evidence="9" id="KW-1185">Reference proteome</keyword>
<evidence type="ECO:0000256" key="3">
    <source>
        <dbReference type="ARBA" id="ARBA00022514"/>
    </source>
</evidence>
<dbReference type="GO" id="GO:0048020">
    <property type="term" value="F:CCR chemokine receptor binding"/>
    <property type="evidence" value="ECO:0007669"/>
    <property type="project" value="TreeGrafter"/>
</dbReference>
<dbReference type="PANTHER" id="PTHR12015">
    <property type="entry name" value="SMALL INDUCIBLE CYTOKINE A"/>
    <property type="match status" value="1"/>
</dbReference>
<dbReference type="PROSITE" id="PS00472">
    <property type="entry name" value="SMALL_CYTOKINES_CC"/>
    <property type="match status" value="1"/>
</dbReference>
<dbReference type="GO" id="GO:0005615">
    <property type="term" value="C:extracellular space"/>
    <property type="evidence" value="ECO:0007669"/>
    <property type="project" value="UniProtKB-KW"/>
</dbReference>
<reference evidence="8 9" key="1">
    <citation type="journal article" date="2024" name="Proc. Natl. Acad. Sci. U.S.A.">
        <title>The genetic regulatory architecture and epigenomic basis for age-related changes in rattlesnake venom.</title>
        <authorList>
            <person name="Hogan M.P."/>
            <person name="Holding M.L."/>
            <person name="Nystrom G.S."/>
            <person name="Colston T.J."/>
            <person name="Bartlett D.A."/>
            <person name="Mason A.J."/>
            <person name="Ellsworth S.A."/>
            <person name="Rautsaw R.M."/>
            <person name="Lawrence K.C."/>
            <person name="Strickland J.L."/>
            <person name="He B."/>
            <person name="Fraser P."/>
            <person name="Margres M.J."/>
            <person name="Gilbert D.M."/>
            <person name="Gibbs H.L."/>
            <person name="Parkinson C.L."/>
            <person name="Rokyta D.R."/>
        </authorList>
    </citation>
    <scope>NUCLEOTIDE SEQUENCE [LARGE SCALE GENOMIC DNA]</scope>
    <source>
        <strain evidence="8">DRR0105</strain>
    </source>
</reference>
<protein>
    <recommendedName>
        <fullName evidence="6">C-C motif chemokine</fullName>
    </recommendedName>
</protein>
<organism evidence="8 9">
    <name type="scientific">Crotalus adamanteus</name>
    <name type="common">Eastern diamondback rattlesnake</name>
    <dbReference type="NCBI Taxonomy" id="8729"/>
    <lineage>
        <taxon>Eukaryota</taxon>
        <taxon>Metazoa</taxon>
        <taxon>Chordata</taxon>
        <taxon>Craniata</taxon>
        <taxon>Vertebrata</taxon>
        <taxon>Euteleostomi</taxon>
        <taxon>Lepidosauria</taxon>
        <taxon>Squamata</taxon>
        <taxon>Bifurcata</taxon>
        <taxon>Unidentata</taxon>
        <taxon>Episquamata</taxon>
        <taxon>Toxicofera</taxon>
        <taxon>Serpentes</taxon>
        <taxon>Colubroidea</taxon>
        <taxon>Viperidae</taxon>
        <taxon>Crotalinae</taxon>
        <taxon>Crotalus</taxon>
    </lineage>
</organism>
<keyword evidence="5" id="KW-1015">Disulfide bond</keyword>
<dbReference type="SMART" id="SM00199">
    <property type="entry name" value="SCY"/>
    <property type="match status" value="1"/>
</dbReference>